<sequence length="313" mass="34067">MSVAMFGEALVDDFGSEQVVGGAPFNAARNLAALGTPALMITRIGQDANGEAVRAEFQRYGMAQWGLQTDDAWPTGRVVVERSQHGHAFHILPGQAYDHIEAAPARMVLEQARPQVLYFGTLAQRHLTSRSALVELLEASQATRYLDLNLREGQYTERSVYESLRHADILKVNEEELAALLAWYAPSGPQLVRAHDPGLPAACSLLIEKFDLQAMVVTLGPRGAMYIGADGRVIREHGNEEPYKLVDTVGAGDAFSAVFLHGYVQGWDLALTMARANAFAGAVCSLSGAVPQDMAFYEPWTQRWQAAAEGAPR</sequence>
<dbReference type="PRINTS" id="PR00990">
    <property type="entry name" value="RIBOKINASE"/>
</dbReference>
<keyword evidence="6" id="KW-1185">Reference proteome</keyword>
<keyword evidence="2" id="KW-0808">Transferase</keyword>
<dbReference type="RefSeq" id="WP_155455312.1">
    <property type="nucleotide sequence ID" value="NZ_WNKX01000013.1"/>
</dbReference>
<dbReference type="OrthoDB" id="9779730at2"/>
<accession>A0A6L6QIT0</accession>
<dbReference type="PANTHER" id="PTHR43085">
    <property type="entry name" value="HEXOKINASE FAMILY MEMBER"/>
    <property type="match status" value="1"/>
</dbReference>
<dbReference type="InterPro" id="IPR002139">
    <property type="entry name" value="Ribo/fructo_kinase"/>
</dbReference>
<protein>
    <submittedName>
        <fullName evidence="5">Fructokinase</fullName>
    </submittedName>
</protein>
<dbReference type="InterPro" id="IPR029056">
    <property type="entry name" value="Ribokinase-like"/>
</dbReference>
<dbReference type="Pfam" id="PF00294">
    <property type="entry name" value="PfkB"/>
    <property type="match status" value="1"/>
</dbReference>
<feature type="domain" description="Carbohydrate kinase PfkB" evidence="4">
    <location>
        <begin position="17"/>
        <end position="290"/>
    </location>
</feature>
<dbReference type="InterPro" id="IPR011611">
    <property type="entry name" value="PfkB_dom"/>
</dbReference>
<evidence type="ECO:0000313" key="6">
    <source>
        <dbReference type="Proteomes" id="UP000472320"/>
    </source>
</evidence>
<dbReference type="GO" id="GO:0016301">
    <property type="term" value="F:kinase activity"/>
    <property type="evidence" value="ECO:0007669"/>
    <property type="project" value="UniProtKB-KW"/>
</dbReference>
<comment type="similarity">
    <text evidence="1">Belongs to the carbohydrate kinase PfkB family.</text>
</comment>
<name>A0A6L6QIT0_9BURK</name>
<dbReference type="PANTHER" id="PTHR43085:SF57">
    <property type="entry name" value="CARBOHYDRATE KINASE PFKB DOMAIN-CONTAINING PROTEIN"/>
    <property type="match status" value="1"/>
</dbReference>
<evidence type="ECO:0000259" key="4">
    <source>
        <dbReference type="Pfam" id="PF00294"/>
    </source>
</evidence>
<keyword evidence="3 5" id="KW-0418">Kinase</keyword>
<evidence type="ECO:0000256" key="2">
    <source>
        <dbReference type="ARBA" id="ARBA00022679"/>
    </source>
</evidence>
<dbReference type="InterPro" id="IPR050306">
    <property type="entry name" value="PfkB_Carbo_kinase"/>
</dbReference>
<proteinExistence type="inferred from homology"/>
<evidence type="ECO:0000256" key="3">
    <source>
        <dbReference type="ARBA" id="ARBA00022777"/>
    </source>
</evidence>
<gene>
    <name evidence="5" type="ORF">GM658_17360</name>
</gene>
<dbReference type="Proteomes" id="UP000472320">
    <property type="component" value="Unassembled WGS sequence"/>
</dbReference>
<dbReference type="Gene3D" id="3.40.1190.20">
    <property type="match status" value="1"/>
</dbReference>
<comment type="caution">
    <text evidence="5">The sequence shown here is derived from an EMBL/GenBank/DDBJ whole genome shotgun (WGS) entry which is preliminary data.</text>
</comment>
<dbReference type="EMBL" id="WNKX01000013">
    <property type="protein sequence ID" value="MTW12378.1"/>
    <property type="molecule type" value="Genomic_DNA"/>
</dbReference>
<dbReference type="SUPFAM" id="SSF53613">
    <property type="entry name" value="Ribokinase-like"/>
    <property type="match status" value="1"/>
</dbReference>
<organism evidence="5 6">
    <name type="scientific">Massilia eburnea</name>
    <dbReference type="NCBI Taxonomy" id="1776165"/>
    <lineage>
        <taxon>Bacteria</taxon>
        <taxon>Pseudomonadati</taxon>
        <taxon>Pseudomonadota</taxon>
        <taxon>Betaproteobacteria</taxon>
        <taxon>Burkholderiales</taxon>
        <taxon>Oxalobacteraceae</taxon>
        <taxon>Telluria group</taxon>
        <taxon>Massilia</taxon>
    </lineage>
</organism>
<evidence type="ECO:0000256" key="1">
    <source>
        <dbReference type="ARBA" id="ARBA00010688"/>
    </source>
</evidence>
<reference evidence="5 6" key="1">
    <citation type="submission" date="2019-11" db="EMBL/GenBank/DDBJ databases">
        <title>Type strains purchased from KCTC, JCM and DSMZ.</title>
        <authorList>
            <person name="Lu H."/>
        </authorList>
    </citation>
    <scope>NUCLEOTIDE SEQUENCE [LARGE SCALE GENOMIC DNA]</scope>
    <source>
        <strain evidence="5 6">JCM 31587</strain>
    </source>
</reference>
<evidence type="ECO:0000313" key="5">
    <source>
        <dbReference type="EMBL" id="MTW12378.1"/>
    </source>
</evidence>
<dbReference type="AlphaFoldDB" id="A0A6L6QIT0"/>